<accession>A0A915KQ20</accession>
<keyword evidence="1" id="KW-1185">Reference proteome</keyword>
<dbReference type="GO" id="GO:0046872">
    <property type="term" value="F:metal ion binding"/>
    <property type="evidence" value="ECO:0007669"/>
    <property type="project" value="InterPro"/>
</dbReference>
<dbReference type="Gene3D" id="3.30.830.10">
    <property type="entry name" value="Metalloenzyme, LuxS/M16 peptidase-like"/>
    <property type="match status" value="2"/>
</dbReference>
<evidence type="ECO:0000313" key="2">
    <source>
        <dbReference type="WBParaSite" id="nRc.2.0.1.t40977-RA"/>
    </source>
</evidence>
<dbReference type="AlphaFoldDB" id="A0A915KQ20"/>
<proteinExistence type="predicted"/>
<dbReference type="PANTHER" id="PTHR43690">
    <property type="entry name" value="NARDILYSIN"/>
    <property type="match status" value="1"/>
</dbReference>
<dbReference type="Proteomes" id="UP000887565">
    <property type="component" value="Unplaced"/>
</dbReference>
<organism evidence="1 2">
    <name type="scientific">Romanomermis culicivorax</name>
    <name type="common">Nematode worm</name>
    <dbReference type="NCBI Taxonomy" id="13658"/>
    <lineage>
        <taxon>Eukaryota</taxon>
        <taxon>Metazoa</taxon>
        <taxon>Ecdysozoa</taxon>
        <taxon>Nematoda</taxon>
        <taxon>Enoplea</taxon>
        <taxon>Dorylaimia</taxon>
        <taxon>Mermithida</taxon>
        <taxon>Mermithoidea</taxon>
        <taxon>Mermithidae</taxon>
        <taxon>Romanomermis</taxon>
    </lineage>
</organism>
<protein>
    <submittedName>
        <fullName evidence="2">Peptidase M16 C-terminal domain-containing protein</fullName>
    </submittedName>
</protein>
<name>A0A915KQ20_ROMCU</name>
<dbReference type="PANTHER" id="PTHR43690:SF17">
    <property type="entry name" value="PROTEIN YHJJ"/>
    <property type="match status" value="1"/>
</dbReference>
<dbReference type="SUPFAM" id="SSF63411">
    <property type="entry name" value="LuxS/MPP-like metallohydrolase"/>
    <property type="match status" value="2"/>
</dbReference>
<reference evidence="2" key="1">
    <citation type="submission" date="2022-11" db="UniProtKB">
        <authorList>
            <consortium name="WormBaseParasite"/>
        </authorList>
    </citation>
    <scope>IDENTIFICATION</scope>
</reference>
<dbReference type="WBParaSite" id="nRc.2.0.1.t40977-RA">
    <property type="protein sequence ID" value="nRc.2.0.1.t40977-RA"/>
    <property type="gene ID" value="nRc.2.0.1.g40977"/>
</dbReference>
<dbReference type="InterPro" id="IPR050626">
    <property type="entry name" value="Peptidase_M16"/>
</dbReference>
<evidence type="ECO:0000313" key="1">
    <source>
        <dbReference type="Proteomes" id="UP000887565"/>
    </source>
</evidence>
<dbReference type="InterPro" id="IPR011249">
    <property type="entry name" value="Metalloenz_LuxS/M16"/>
</dbReference>
<sequence>MRKKTKKERIRRIGKEKDKEVALKAQYMREQFNWSKIVEQKKETNFFRSNIRNILLDLRKLNYRLISKKFQDEQINFRECDDVKYSIQKFNDKIIRELWDKDSRHHLFNTRRLLGKRGPMKIIENSLSKIWHLFKKDGGSSEIHFIVRTGALDMDRAESRLLRDIFLKFLREKLTMFIGSFAPSKIDFVAESQGFSVTIQGFEANELQNIVAIIFNEFSINIDSKVNQRFCENSRNRTLYIFDEFRKENLVDVSLEFFAHLIEDQPSYHFEENVSRFENLSLYDVKDFVDKFFSVIQFEFFIKGDFLESEATHLVFSIVERVSSEFHSMPLLEARESIITAKPKNILIRKIIPDQAFTSTMVAFKISTNYSAQDCFGLEFFDRLISTRLVPKLELQNLGYDIQYRFTMGTTSLYLLFVVAGNRNTSFVERKIEEIVDSIMDIVVREMTDQFAEMKNDIIRNYQQRRPEYFEHWFMIKNGRFDFDSYVTMTEEMRSIDLIDLENFVDKFFKRDSQQREKLSVFLDAGIEHATQQSKLSGAETAD</sequence>